<keyword evidence="3" id="KW-1185">Reference proteome</keyword>
<name>A0A1T5ENG9_9BACT</name>
<reference evidence="3" key="1">
    <citation type="submission" date="2017-02" db="EMBL/GenBank/DDBJ databases">
        <authorList>
            <person name="Varghese N."/>
            <person name="Submissions S."/>
        </authorList>
    </citation>
    <scope>NUCLEOTIDE SEQUENCE [LARGE SCALE GENOMIC DNA]</scope>
    <source>
        <strain evidence="3">DSM 24967</strain>
    </source>
</reference>
<evidence type="ECO:0000256" key="1">
    <source>
        <dbReference type="SAM" id="SignalP"/>
    </source>
</evidence>
<evidence type="ECO:0000313" key="2">
    <source>
        <dbReference type="EMBL" id="SKB85398.1"/>
    </source>
</evidence>
<sequence>MVKIIALFCVLSINLLVNAQVDTLKCEESFTHYDTLLGENLIAIWETPPSLKECSGQDVDRLKEFARKQTNYEFILVDMIIDSDGIPICFKFKQQIELVIKAKLTDKLKLLRFKPAIIRNKRVESIYTIKI</sequence>
<feature type="signal peptide" evidence="1">
    <location>
        <begin position="1"/>
        <end position="19"/>
    </location>
</feature>
<evidence type="ECO:0008006" key="4">
    <source>
        <dbReference type="Google" id="ProtNLM"/>
    </source>
</evidence>
<feature type="chain" id="PRO_5012278715" description="TonB protein C-terminal" evidence="1">
    <location>
        <begin position="20"/>
        <end position="131"/>
    </location>
</feature>
<dbReference type="RefSeq" id="WP_079684450.1">
    <property type="nucleotide sequence ID" value="NZ_FUYQ01000029.1"/>
</dbReference>
<evidence type="ECO:0000313" key="3">
    <source>
        <dbReference type="Proteomes" id="UP000190852"/>
    </source>
</evidence>
<proteinExistence type="predicted"/>
<gene>
    <name evidence="2" type="ORF">SAMN05660349_03059</name>
</gene>
<dbReference type="Proteomes" id="UP000190852">
    <property type="component" value="Unassembled WGS sequence"/>
</dbReference>
<dbReference type="EMBL" id="FUYQ01000029">
    <property type="protein sequence ID" value="SKB85398.1"/>
    <property type="molecule type" value="Genomic_DNA"/>
</dbReference>
<organism evidence="2 3">
    <name type="scientific">Parabacteroides chartae</name>
    <dbReference type="NCBI Taxonomy" id="1037355"/>
    <lineage>
        <taxon>Bacteria</taxon>
        <taxon>Pseudomonadati</taxon>
        <taxon>Bacteroidota</taxon>
        <taxon>Bacteroidia</taxon>
        <taxon>Bacteroidales</taxon>
        <taxon>Tannerellaceae</taxon>
        <taxon>Parabacteroides</taxon>
    </lineage>
</organism>
<protein>
    <recommendedName>
        <fullName evidence="4">TonB protein C-terminal</fullName>
    </recommendedName>
</protein>
<accession>A0A1T5ENG9</accession>
<dbReference type="AlphaFoldDB" id="A0A1T5ENG9"/>
<keyword evidence="1" id="KW-0732">Signal</keyword>